<dbReference type="HOGENOM" id="CLU_114447_0_0_9"/>
<dbReference type="PATRIC" id="fig|545697.3.peg.326"/>
<name>L1QNK5_9CLOT</name>
<dbReference type="eggNOG" id="COG3677">
    <property type="taxonomic scope" value="Bacteria"/>
</dbReference>
<dbReference type="OrthoDB" id="15023at2"/>
<dbReference type="EMBL" id="AMEZ01000012">
    <property type="protein sequence ID" value="EKY29280.1"/>
    <property type="molecule type" value="Genomic_DNA"/>
</dbReference>
<proteinExistence type="predicted"/>
<evidence type="ECO:0000256" key="1">
    <source>
        <dbReference type="SAM" id="MobiDB-lite"/>
    </source>
</evidence>
<sequence>MNGIESIINQIDTMGVSAESLIYHILEERKSTRGYVSDVTNEVKENRFSKGKCCPYCESDSVCRNGKYSGKQRYICKSCRKTFTDFTYSPSYNSKKPLEQWITYAKCMIAGYTLQRCAQETGISLATSFYWRHKILDGVKKFLGEGSVEGIVECDDTFFRESFKGKHTENSIFKMPRKAYKRGVKPDPNVPAKEKKKSGLSKDQISVM</sequence>
<reference evidence="2 3" key="1">
    <citation type="submission" date="2012-05" db="EMBL/GenBank/DDBJ databases">
        <authorList>
            <person name="Weinstock G."/>
            <person name="Sodergren E."/>
            <person name="Lobos E.A."/>
            <person name="Fulton L."/>
            <person name="Fulton R."/>
            <person name="Courtney L."/>
            <person name="Fronick C."/>
            <person name="O'Laughlin M."/>
            <person name="Godfrey J."/>
            <person name="Wilson R.M."/>
            <person name="Miner T."/>
            <person name="Farmer C."/>
            <person name="Delehaunty K."/>
            <person name="Cordes M."/>
            <person name="Minx P."/>
            <person name="Tomlinson C."/>
            <person name="Chen J."/>
            <person name="Wollam A."/>
            <person name="Pepin K.H."/>
            <person name="Bhonagiri V."/>
            <person name="Zhang X."/>
            <person name="Suruliraj S."/>
            <person name="Warren W."/>
            <person name="Mitreva M."/>
            <person name="Mardis E.R."/>
            <person name="Wilson R.K."/>
        </authorList>
    </citation>
    <scope>NUCLEOTIDE SEQUENCE [LARGE SCALE GENOMIC DNA]</scope>
    <source>
        <strain evidence="2 3">DSM 1785</strain>
    </source>
</reference>
<protein>
    <submittedName>
        <fullName evidence="2">Insertion element protein</fullName>
    </submittedName>
</protein>
<dbReference type="STRING" id="545697.HMPREF0216_00334"/>
<keyword evidence="3" id="KW-1185">Reference proteome</keyword>
<dbReference type="AlphaFoldDB" id="L1QNK5"/>
<feature type="region of interest" description="Disordered" evidence="1">
    <location>
        <begin position="176"/>
        <end position="208"/>
    </location>
</feature>
<organism evidence="2 3">
    <name type="scientific">Clostridium celatum DSM 1785</name>
    <dbReference type="NCBI Taxonomy" id="545697"/>
    <lineage>
        <taxon>Bacteria</taxon>
        <taxon>Bacillati</taxon>
        <taxon>Bacillota</taxon>
        <taxon>Clostridia</taxon>
        <taxon>Eubacteriales</taxon>
        <taxon>Clostridiaceae</taxon>
        <taxon>Clostridium</taxon>
    </lineage>
</organism>
<dbReference type="Proteomes" id="UP000010420">
    <property type="component" value="Unassembled WGS sequence"/>
</dbReference>
<accession>L1QNK5</accession>
<comment type="caution">
    <text evidence="2">The sequence shown here is derived from an EMBL/GenBank/DDBJ whole genome shotgun (WGS) entry which is preliminary data.</text>
</comment>
<evidence type="ECO:0000313" key="2">
    <source>
        <dbReference type="EMBL" id="EKY29280.1"/>
    </source>
</evidence>
<gene>
    <name evidence="2" type="ORF">HMPREF0216_00334</name>
</gene>
<evidence type="ECO:0000313" key="3">
    <source>
        <dbReference type="Proteomes" id="UP000010420"/>
    </source>
</evidence>